<keyword evidence="3" id="KW-1185">Reference proteome</keyword>
<feature type="compositionally biased region" description="Low complexity" evidence="1">
    <location>
        <begin position="61"/>
        <end position="75"/>
    </location>
</feature>
<organism evidence="2 3">
    <name type="scientific">Hoyosella altamirensis</name>
    <dbReference type="NCBI Taxonomy" id="616997"/>
    <lineage>
        <taxon>Bacteria</taxon>
        <taxon>Bacillati</taxon>
        <taxon>Actinomycetota</taxon>
        <taxon>Actinomycetes</taxon>
        <taxon>Mycobacteriales</taxon>
        <taxon>Hoyosellaceae</taxon>
        <taxon>Hoyosella</taxon>
    </lineage>
</organism>
<dbReference type="Proteomes" id="UP000567922">
    <property type="component" value="Unassembled WGS sequence"/>
</dbReference>
<feature type="compositionally biased region" description="Basic and acidic residues" evidence="1">
    <location>
        <begin position="77"/>
        <end position="88"/>
    </location>
</feature>
<dbReference type="InterPro" id="IPR028037">
    <property type="entry name" value="Antitoxin_Rv0909/MT0933"/>
</dbReference>
<dbReference type="RefSeq" id="WP_064441607.1">
    <property type="nucleotide sequence ID" value="NZ_BDDI01000015.1"/>
</dbReference>
<keyword evidence="2" id="KW-0808">Transferase</keyword>
<dbReference type="AlphaFoldDB" id="A0A839RIK4"/>
<evidence type="ECO:0000313" key="3">
    <source>
        <dbReference type="Proteomes" id="UP000567922"/>
    </source>
</evidence>
<sequence length="88" mass="9380">MVLTNLINKAKGLVQKNPEKVRAVIDRVEETIDKTTGGKYSDKIHQAADTVEEQLGVAVVPEEAPADAPTEAPQAVSDEHASAESEVT</sequence>
<name>A0A839RIK4_9ACTN</name>
<dbReference type="OrthoDB" id="4843846at2"/>
<dbReference type="EMBL" id="JACHWS010000001">
    <property type="protein sequence ID" value="MBB3036495.1"/>
    <property type="molecule type" value="Genomic_DNA"/>
</dbReference>
<dbReference type="GO" id="GO:0016301">
    <property type="term" value="F:kinase activity"/>
    <property type="evidence" value="ECO:0007669"/>
    <property type="project" value="UniProtKB-KW"/>
</dbReference>
<reference evidence="2 3" key="1">
    <citation type="submission" date="2020-08" db="EMBL/GenBank/DDBJ databases">
        <title>Sequencing the genomes of 1000 actinobacteria strains.</title>
        <authorList>
            <person name="Klenk H.-P."/>
        </authorList>
    </citation>
    <scope>NUCLEOTIDE SEQUENCE [LARGE SCALE GENOMIC DNA]</scope>
    <source>
        <strain evidence="2 3">DSM 45258</strain>
    </source>
</reference>
<accession>A0A839RIK4</accession>
<feature type="region of interest" description="Disordered" evidence="1">
    <location>
        <begin position="61"/>
        <end position="88"/>
    </location>
</feature>
<proteinExistence type="predicted"/>
<evidence type="ECO:0000256" key="1">
    <source>
        <dbReference type="SAM" id="MobiDB-lite"/>
    </source>
</evidence>
<keyword evidence="2" id="KW-0418">Kinase</keyword>
<protein>
    <submittedName>
        <fullName evidence="2">Signal transduction histidine kinase</fullName>
    </submittedName>
</protein>
<gene>
    <name evidence="2" type="ORF">FHU29_000929</name>
</gene>
<comment type="caution">
    <text evidence="2">The sequence shown here is derived from an EMBL/GenBank/DDBJ whole genome shotgun (WGS) entry which is preliminary data.</text>
</comment>
<evidence type="ECO:0000313" key="2">
    <source>
        <dbReference type="EMBL" id="MBB3036495.1"/>
    </source>
</evidence>
<dbReference type="Pfam" id="PF14013">
    <property type="entry name" value="MT0933_antitox"/>
    <property type="match status" value="1"/>
</dbReference>